<evidence type="ECO:0000313" key="20">
    <source>
        <dbReference type="EMBL" id="KPL83788.1"/>
    </source>
</evidence>
<gene>
    <name evidence="20" type="ORF">SE15_00580</name>
</gene>
<comment type="catalytic activity">
    <reaction evidence="1">
        <text>adenosylcob(III)inamide + ATP = adenosylcob(III)inamide phosphate + ADP + H(+)</text>
        <dbReference type="Rhea" id="RHEA:15769"/>
        <dbReference type="ChEBI" id="CHEBI:2480"/>
        <dbReference type="ChEBI" id="CHEBI:15378"/>
        <dbReference type="ChEBI" id="CHEBI:30616"/>
        <dbReference type="ChEBI" id="CHEBI:58502"/>
        <dbReference type="ChEBI" id="CHEBI:456216"/>
        <dbReference type="EC" id="2.7.1.156"/>
    </reaction>
</comment>
<dbReference type="UniPathway" id="UPA00148">
    <property type="reaction ID" value="UER00236"/>
</dbReference>
<name>A0A0P6YM58_9CHLR</name>
<dbReference type="InterPro" id="IPR027417">
    <property type="entry name" value="P-loop_NTPase"/>
</dbReference>
<feature type="binding site" evidence="19">
    <location>
        <position position="86"/>
    </location>
    <ligand>
        <name>GTP</name>
        <dbReference type="ChEBI" id="CHEBI:37565"/>
    </ligand>
</feature>
<dbReference type="PANTHER" id="PTHR34848">
    <property type="match status" value="1"/>
</dbReference>
<comment type="caution">
    <text evidence="20">The sequence shown here is derived from an EMBL/GenBank/DDBJ whole genome shotgun (WGS) entry which is preliminary data.</text>
</comment>
<evidence type="ECO:0000256" key="8">
    <source>
        <dbReference type="ARBA" id="ARBA00012016"/>
    </source>
</evidence>
<evidence type="ECO:0000313" key="21">
    <source>
        <dbReference type="Proteomes" id="UP000050544"/>
    </source>
</evidence>
<keyword evidence="12 19" id="KW-0547">Nucleotide-binding</keyword>
<evidence type="ECO:0000256" key="15">
    <source>
        <dbReference type="ARBA" id="ARBA00023134"/>
    </source>
</evidence>
<evidence type="ECO:0000256" key="11">
    <source>
        <dbReference type="ARBA" id="ARBA00022679"/>
    </source>
</evidence>
<feature type="binding site" evidence="19">
    <location>
        <begin position="10"/>
        <end position="17"/>
    </location>
    <ligand>
        <name>GTP</name>
        <dbReference type="ChEBI" id="CHEBI:37565"/>
    </ligand>
</feature>
<evidence type="ECO:0000256" key="3">
    <source>
        <dbReference type="ARBA" id="ARBA00001522"/>
    </source>
</evidence>
<dbReference type="Gene3D" id="3.40.50.300">
    <property type="entry name" value="P-loop containing nucleotide triphosphate hydrolases"/>
    <property type="match status" value="1"/>
</dbReference>
<sequence>MATRITLILGGARSGKSRYAQNLAEASATSPVLFVATAEAGDEEMAARITAHRAARPSHWYTLEEPRRLAAAISAWQPEPALILVDCLTLWVSNLLLSLPNPPDPSAATALVMAETERLLECIQQSRAAWIFVSNEVGMGLVPPYPLGRLYRDLLGSVNQRLAGVADEVIFMVAGLPMRLKG</sequence>
<dbReference type="EC" id="2.7.1.156" evidence="8"/>
<dbReference type="CDD" id="cd00544">
    <property type="entry name" value="CobU"/>
    <property type="match status" value="1"/>
</dbReference>
<accession>A0A0P6YM58</accession>
<evidence type="ECO:0000256" key="14">
    <source>
        <dbReference type="ARBA" id="ARBA00022840"/>
    </source>
</evidence>
<evidence type="ECO:0000256" key="19">
    <source>
        <dbReference type="PIRSR" id="PIRSR006135-2"/>
    </source>
</evidence>
<evidence type="ECO:0000256" key="5">
    <source>
        <dbReference type="ARBA" id="ARBA00004692"/>
    </source>
</evidence>
<comment type="similarity">
    <text evidence="7">Belongs to the CobU/CobP family.</text>
</comment>
<comment type="pathway">
    <text evidence="6">Cofactor biosynthesis; adenosylcobalamin biosynthesis; adenosylcobalamin from cob(II)yrinate a,c-diamide: step 5/7.</text>
</comment>
<evidence type="ECO:0000256" key="7">
    <source>
        <dbReference type="ARBA" id="ARBA00007490"/>
    </source>
</evidence>
<evidence type="ECO:0000256" key="2">
    <source>
        <dbReference type="ARBA" id="ARBA00000711"/>
    </source>
</evidence>
<evidence type="ECO:0000256" key="13">
    <source>
        <dbReference type="ARBA" id="ARBA00022777"/>
    </source>
</evidence>
<dbReference type="GO" id="GO:0005524">
    <property type="term" value="F:ATP binding"/>
    <property type="evidence" value="ECO:0007669"/>
    <property type="project" value="UniProtKB-KW"/>
</dbReference>
<dbReference type="GO" id="GO:0008820">
    <property type="term" value="F:cobinamide phosphate guanylyltransferase activity"/>
    <property type="evidence" value="ECO:0007669"/>
    <property type="project" value="UniProtKB-EC"/>
</dbReference>
<evidence type="ECO:0000256" key="16">
    <source>
        <dbReference type="ARBA" id="ARBA00029570"/>
    </source>
</evidence>
<dbReference type="AlphaFoldDB" id="A0A0P6YM58"/>
<evidence type="ECO:0000256" key="6">
    <source>
        <dbReference type="ARBA" id="ARBA00005159"/>
    </source>
</evidence>
<comment type="catalytic activity">
    <reaction evidence="2">
        <text>adenosylcob(III)inamide phosphate + GTP + H(+) = adenosylcob(III)inamide-GDP + diphosphate</text>
        <dbReference type="Rhea" id="RHEA:22712"/>
        <dbReference type="ChEBI" id="CHEBI:15378"/>
        <dbReference type="ChEBI" id="CHEBI:33019"/>
        <dbReference type="ChEBI" id="CHEBI:37565"/>
        <dbReference type="ChEBI" id="CHEBI:58502"/>
        <dbReference type="ChEBI" id="CHEBI:60487"/>
        <dbReference type="EC" id="2.7.7.62"/>
    </reaction>
</comment>
<reference evidence="20 21" key="1">
    <citation type="submission" date="2015-07" db="EMBL/GenBank/DDBJ databases">
        <title>Whole genome sequence of Thermanaerothrix daxensis DSM 23592.</title>
        <authorList>
            <person name="Hemp J."/>
            <person name="Ward L.M."/>
            <person name="Pace L.A."/>
            <person name="Fischer W.W."/>
        </authorList>
    </citation>
    <scope>NUCLEOTIDE SEQUENCE [LARGE SCALE GENOMIC DNA]</scope>
    <source>
        <strain evidence="20 21">GNS-1</strain>
    </source>
</reference>
<dbReference type="InterPro" id="IPR003203">
    <property type="entry name" value="CobU/CobP"/>
</dbReference>
<dbReference type="GO" id="GO:0043752">
    <property type="term" value="F:adenosylcobinamide kinase activity"/>
    <property type="evidence" value="ECO:0007669"/>
    <property type="project" value="UniProtKB-EC"/>
</dbReference>
<comment type="pathway">
    <text evidence="5">Cofactor biosynthesis; adenosylcobalamin biosynthesis; adenosylcobalamin from cob(II)yrinate a,c-diamide: step 6/7.</text>
</comment>
<evidence type="ECO:0000256" key="9">
    <source>
        <dbReference type="ARBA" id="ARBA00012523"/>
    </source>
</evidence>
<evidence type="ECO:0000256" key="17">
    <source>
        <dbReference type="ARBA" id="ARBA00030571"/>
    </source>
</evidence>
<evidence type="ECO:0000256" key="10">
    <source>
        <dbReference type="ARBA" id="ARBA00022573"/>
    </source>
</evidence>
<keyword evidence="11" id="KW-0808">Transferase</keyword>
<keyword evidence="21" id="KW-1185">Reference proteome</keyword>
<evidence type="ECO:0000256" key="12">
    <source>
        <dbReference type="ARBA" id="ARBA00022741"/>
    </source>
</evidence>
<dbReference type="Proteomes" id="UP000050544">
    <property type="component" value="Unassembled WGS sequence"/>
</dbReference>
<dbReference type="PANTHER" id="PTHR34848:SF1">
    <property type="entry name" value="BIFUNCTIONAL ADENOSYLCOBALAMIN BIOSYNTHESIS PROTEIN COBU"/>
    <property type="match status" value="1"/>
</dbReference>
<dbReference type="RefSeq" id="WP_054520171.1">
    <property type="nucleotide sequence ID" value="NZ_LGKO01000002.1"/>
</dbReference>
<evidence type="ECO:0000256" key="18">
    <source>
        <dbReference type="PIRSR" id="PIRSR006135-1"/>
    </source>
</evidence>
<dbReference type="Pfam" id="PF02283">
    <property type="entry name" value="CobU"/>
    <property type="match status" value="1"/>
</dbReference>
<dbReference type="PATRIC" id="fig|869279.4.peg.116"/>
<keyword evidence="15 19" id="KW-0342">GTP-binding</keyword>
<comment type="catalytic activity">
    <reaction evidence="3">
        <text>adenosylcob(III)inamide + GTP = adenosylcob(III)inamide phosphate + GDP + H(+)</text>
        <dbReference type="Rhea" id="RHEA:15765"/>
        <dbReference type="ChEBI" id="CHEBI:2480"/>
        <dbReference type="ChEBI" id="CHEBI:15378"/>
        <dbReference type="ChEBI" id="CHEBI:37565"/>
        <dbReference type="ChEBI" id="CHEBI:58189"/>
        <dbReference type="ChEBI" id="CHEBI:58502"/>
        <dbReference type="EC" id="2.7.1.156"/>
    </reaction>
</comment>
<dbReference type="GO" id="GO:0005525">
    <property type="term" value="F:GTP binding"/>
    <property type="evidence" value="ECO:0007669"/>
    <property type="project" value="UniProtKB-KW"/>
</dbReference>
<feature type="binding site" evidence="19">
    <location>
        <begin position="36"/>
        <end position="38"/>
    </location>
    <ligand>
        <name>GTP</name>
        <dbReference type="ChEBI" id="CHEBI:37565"/>
    </ligand>
</feature>
<feature type="active site" description="GMP-histidine intermediate" evidence="18">
    <location>
        <position position="52"/>
    </location>
</feature>
<keyword evidence="14" id="KW-0067">ATP-binding</keyword>
<dbReference type="PIRSF" id="PIRSF006135">
    <property type="entry name" value="CobU"/>
    <property type="match status" value="1"/>
</dbReference>
<comment type="function">
    <text evidence="4">Catalyzes ATP-dependent phosphorylation of adenosylcobinamide and addition of GMP to adenosylcobinamide phosphate.</text>
</comment>
<protein>
    <recommendedName>
        <fullName evidence="16">Adenosylcobinamide kinase</fullName>
        <ecNumber evidence="8">2.7.1.156</ecNumber>
        <ecNumber evidence="9">2.7.7.62</ecNumber>
    </recommendedName>
    <alternativeName>
        <fullName evidence="17">Adenosylcobinamide-phosphate guanylyltransferase</fullName>
    </alternativeName>
</protein>
<feature type="binding site" evidence="19">
    <location>
        <position position="64"/>
    </location>
    <ligand>
        <name>GTP</name>
        <dbReference type="ChEBI" id="CHEBI:37565"/>
    </ligand>
</feature>
<dbReference type="SUPFAM" id="SSF52540">
    <property type="entry name" value="P-loop containing nucleoside triphosphate hydrolases"/>
    <property type="match status" value="1"/>
</dbReference>
<evidence type="ECO:0000256" key="4">
    <source>
        <dbReference type="ARBA" id="ARBA00003889"/>
    </source>
</evidence>
<keyword evidence="10" id="KW-0169">Cobalamin biosynthesis</keyword>
<dbReference type="NCBIfam" id="NF004469">
    <property type="entry name" value="PRK05800.1"/>
    <property type="match status" value="1"/>
</dbReference>
<dbReference type="GO" id="GO:0009236">
    <property type="term" value="P:cobalamin biosynthetic process"/>
    <property type="evidence" value="ECO:0007669"/>
    <property type="project" value="UniProtKB-UniPathway"/>
</dbReference>
<evidence type="ECO:0000256" key="1">
    <source>
        <dbReference type="ARBA" id="ARBA00000312"/>
    </source>
</evidence>
<proteinExistence type="inferred from homology"/>
<dbReference type="EC" id="2.7.7.62" evidence="9"/>
<dbReference type="STRING" id="869279.SE15_00580"/>
<feature type="binding site" evidence="19">
    <location>
        <begin position="53"/>
        <end position="56"/>
    </location>
    <ligand>
        <name>GTP</name>
        <dbReference type="ChEBI" id="CHEBI:37565"/>
    </ligand>
</feature>
<organism evidence="20 21">
    <name type="scientific">Thermanaerothrix daxensis</name>
    <dbReference type="NCBI Taxonomy" id="869279"/>
    <lineage>
        <taxon>Bacteria</taxon>
        <taxon>Bacillati</taxon>
        <taxon>Chloroflexota</taxon>
        <taxon>Anaerolineae</taxon>
        <taxon>Anaerolineales</taxon>
        <taxon>Anaerolineaceae</taxon>
        <taxon>Thermanaerothrix</taxon>
    </lineage>
</organism>
<dbReference type="OrthoDB" id="9799422at2"/>
<dbReference type="EMBL" id="LGKO01000002">
    <property type="protein sequence ID" value="KPL83788.1"/>
    <property type="molecule type" value="Genomic_DNA"/>
</dbReference>
<keyword evidence="13" id="KW-0418">Kinase</keyword>